<dbReference type="OrthoDB" id="5336357at2759"/>
<dbReference type="Proteomes" id="UP000030706">
    <property type="component" value="Unassembled WGS sequence"/>
</dbReference>
<dbReference type="GeneID" id="40751622"/>
<feature type="region of interest" description="Disordered" evidence="1">
    <location>
        <begin position="97"/>
        <end position="123"/>
    </location>
</feature>
<dbReference type="HOGENOM" id="CLU_078568_1_0_1"/>
<organism evidence="2 3">
    <name type="scientific">Aureobasidium pullulans EXF-150</name>
    <dbReference type="NCBI Taxonomy" id="1043002"/>
    <lineage>
        <taxon>Eukaryota</taxon>
        <taxon>Fungi</taxon>
        <taxon>Dikarya</taxon>
        <taxon>Ascomycota</taxon>
        <taxon>Pezizomycotina</taxon>
        <taxon>Dothideomycetes</taxon>
        <taxon>Dothideomycetidae</taxon>
        <taxon>Dothideales</taxon>
        <taxon>Saccotheciaceae</taxon>
        <taxon>Aureobasidium</taxon>
    </lineage>
</organism>
<dbReference type="SUPFAM" id="SSF57903">
    <property type="entry name" value="FYVE/PHD zinc finger"/>
    <property type="match status" value="1"/>
</dbReference>
<dbReference type="AlphaFoldDB" id="A0A074XF14"/>
<reference evidence="2 3" key="1">
    <citation type="journal article" date="2014" name="BMC Genomics">
        <title>Genome sequencing of four Aureobasidium pullulans varieties: biotechnological potential, stress tolerance, and description of new species.</title>
        <authorList>
            <person name="Gostin Ar C."/>
            <person name="Ohm R.A."/>
            <person name="Kogej T."/>
            <person name="Sonjak S."/>
            <person name="Turk M."/>
            <person name="Zajc J."/>
            <person name="Zalar P."/>
            <person name="Grube M."/>
            <person name="Sun H."/>
            <person name="Han J."/>
            <person name="Sharma A."/>
            <person name="Chiniquy J."/>
            <person name="Ngan C.Y."/>
            <person name="Lipzen A."/>
            <person name="Barry K."/>
            <person name="Grigoriev I.V."/>
            <person name="Gunde-Cimerman N."/>
        </authorList>
    </citation>
    <scope>NUCLEOTIDE SEQUENCE [LARGE SCALE GENOMIC DNA]</scope>
    <source>
        <strain evidence="2 3">EXF-150</strain>
    </source>
</reference>
<dbReference type="RefSeq" id="XP_029760282.1">
    <property type="nucleotide sequence ID" value="XM_029909316.1"/>
</dbReference>
<gene>
    <name evidence="2" type="ORF">M438DRAFT_397616</name>
</gene>
<feature type="region of interest" description="Disordered" evidence="1">
    <location>
        <begin position="42"/>
        <end position="85"/>
    </location>
</feature>
<accession>A0A074XF14</accession>
<evidence type="ECO:0000313" key="2">
    <source>
        <dbReference type="EMBL" id="KEQ84095.1"/>
    </source>
</evidence>
<feature type="compositionally biased region" description="Polar residues" evidence="1">
    <location>
        <begin position="106"/>
        <end position="123"/>
    </location>
</feature>
<dbReference type="EMBL" id="KL584983">
    <property type="protein sequence ID" value="KEQ84095.1"/>
    <property type="molecule type" value="Genomic_DNA"/>
</dbReference>
<sequence length="203" mass="22438">MATKRKRSGSLFAAPTIDASSTPFLSSPVRLPEFFVQNKTLGPQSSPFSWKQQSSPNTSQDEGKQQLNSRTRKRYRDGRPEEAEIHASTVDKLFSAQKAHPHASPMLSQSDLQPQFQPQDTPQRSTLHSFWHLPQASQLSQHGMPATHQDAMTCDGCDRVLTPEYGMDTLDQDTACGACGKHVCNTCAVTVEMRLCLDCAMQG</sequence>
<name>A0A074XF14_AURPU</name>
<evidence type="ECO:0000313" key="3">
    <source>
        <dbReference type="Proteomes" id="UP000030706"/>
    </source>
</evidence>
<dbReference type="InterPro" id="IPR011011">
    <property type="entry name" value="Znf_FYVE_PHD"/>
</dbReference>
<feature type="region of interest" description="Disordered" evidence="1">
    <location>
        <begin position="1"/>
        <end position="26"/>
    </location>
</feature>
<keyword evidence="3" id="KW-1185">Reference proteome</keyword>
<dbReference type="STRING" id="1043002.A0A074XF14"/>
<protein>
    <submittedName>
        <fullName evidence="2">Uncharacterized protein</fullName>
    </submittedName>
</protein>
<proteinExistence type="predicted"/>
<evidence type="ECO:0000256" key="1">
    <source>
        <dbReference type="SAM" id="MobiDB-lite"/>
    </source>
</evidence>
<feature type="compositionally biased region" description="Polar residues" evidence="1">
    <location>
        <begin position="42"/>
        <end position="69"/>
    </location>
</feature>